<organism evidence="2 9">
    <name type="scientific">Wallemia mellicola</name>
    <dbReference type="NCBI Taxonomy" id="1708541"/>
    <lineage>
        <taxon>Eukaryota</taxon>
        <taxon>Fungi</taxon>
        <taxon>Dikarya</taxon>
        <taxon>Basidiomycota</taxon>
        <taxon>Wallemiomycotina</taxon>
        <taxon>Wallemiomycetes</taxon>
        <taxon>Wallemiales</taxon>
        <taxon>Wallemiaceae</taxon>
        <taxon>Wallemia</taxon>
    </lineage>
</organism>
<evidence type="ECO:0000313" key="5">
    <source>
        <dbReference type="EMBL" id="TIC68129.1"/>
    </source>
</evidence>
<evidence type="ECO:0000313" key="10">
    <source>
        <dbReference type="Proteomes" id="UP000309601"/>
    </source>
</evidence>
<dbReference type="EMBL" id="SPRO01000013">
    <property type="protein sequence ID" value="TIC31251.1"/>
    <property type="molecule type" value="Genomic_DNA"/>
</dbReference>
<evidence type="ECO:0000313" key="9">
    <source>
        <dbReference type="Proteomes" id="UP000307169"/>
    </source>
</evidence>
<sequence>MVLKMYKPVDYSSKSVPDNGNNEYFDESSKPWQCMMCGRNNVFTARYCANPTCSFDRNWGS</sequence>
<dbReference type="Proteomes" id="UP000309601">
    <property type="component" value="Unassembled WGS sequence"/>
</dbReference>
<evidence type="ECO:0000313" key="11">
    <source>
        <dbReference type="Proteomes" id="UP000310685"/>
    </source>
</evidence>
<evidence type="ECO:0000313" key="12">
    <source>
        <dbReference type="Proteomes" id="UP000310708"/>
    </source>
</evidence>
<evidence type="ECO:0000313" key="3">
    <source>
        <dbReference type="EMBL" id="TIC31251.1"/>
    </source>
</evidence>
<accession>A0A4T0M488</accession>
<proteinExistence type="predicted"/>
<dbReference type="AlphaFoldDB" id="A0A4T0M488"/>
<dbReference type="Proteomes" id="UP000310708">
    <property type="component" value="Unassembled WGS sequence"/>
</dbReference>
<dbReference type="Proteomes" id="UP000310685">
    <property type="component" value="Unassembled WGS sequence"/>
</dbReference>
<dbReference type="EMBL" id="SPRH01000010">
    <property type="protein sequence ID" value="TIC02772.1"/>
    <property type="molecule type" value="Genomic_DNA"/>
</dbReference>
<evidence type="ECO:0000313" key="2">
    <source>
        <dbReference type="EMBL" id="TIC02772.1"/>
    </source>
</evidence>
<reference evidence="7 8" key="1">
    <citation type="submission" date="2019-03" db="EMBL/GenBank/DDBJ databases">
        <title>Sequencing 25 genomes of Wallemia mellicola.</title>
        <authorList>
            <person name="Gostincar C."/>
        </authorList>
    </citation>
    <scope>NUCLEOTIDE SEQUENCE [LARGE SCALE GENOMIC DNA]</scope>
    <source>
        <strain evidence="2 9">EXF-1262</strain>
        <strain evidence="5 10">EXF-1274</strain>
        <strain evidence="6 7">EXF-1277</strain>
        <strain evidence="1 11">EXF-6152</strain>
        <strain evidence="4 12">EXF-757</strain>
        <strain evidence="3 8">EXF-8738</strain>
    </source>
</reference>
<gene>
    <name evidence="4" type="ORF">E3Q01_01099</name>
    <name evidence="5" type="ORF">E3Q02_01325</name>
    <name evidence="6" type="ORF">E3Q03_01497</name>
    <name evidence="3" type="ORF">E3Q10_01725</name>
    <name evidence="2" type="ORF">E3Q17_01259</name>
    <name evidence="1" type="ORF">E3Q22_02258</name>
</gene>
<evidence type="ECO:0000313" key="4">
    <source>
        <dbReference type="EMBL" id="TIC67961.1"/>
    </source>
</evidence>
<evidence type="ECO:0000313" key="8">
    <source>
        <dbReference type="Proteomes" id="UP000305647"/>
    </source>
</evidence>
<evidence type="ECO:0000313" key="6">
    <source>
        <dbReference type="EMBL" id="TIC68879.1"/>
    </source>
</evidence>
<dbReference type="Proteomes" id="UP000305647">
    <property type="component" value="Unassembled WGS sequence"/>
</dbReference>
<evidence type="ECO:0000313" key="1">
    <source>
        <dbReference type="EMBL" id="TIB79890.1"/>
    </source>
</evidence>
<evidence type="ECO:0000313" key="7">
    <source>
        <dbReference type="Proteomes" id="UP000305362"/>
    </source>
</evidence>
<name>A0A4T0M488_9BASI</name>
<dbReference type="Proteomes" id="UP000305362">
    <property type="component" value="Unassembled WGS sequence"/>
</dbReference>
<dbReference type="EMBL" id="SPRX01000009">
    <property type="protein sequence ID" value="TIC67961.1"/>
    <property type="molecule type" value="Genomic_DNA"/>
</dbReference>
<dbReference type="EMBL" id="SPRW01000010">
    <property type="protein sequence ID" value="TIC68129.1"/>
    <property type="molecule type" value="Genomic_DNA"/>
</dbReference>
<dbReference type="EMBL" id="SPRV01000011">
    <property type="protein sequence ID" value="TIC68879.1"/>
    <property type="molecule type" value="Genomic_DNA"/>
</dbReference>
<protein>
    <submittedName>
        <fullName evidence="2">Uncharacterized protein</fullName>
    </submittedName>
</protein>
<comment type="caution">
    <text evidence="2">The sequence shown here is derived from an EMBL/GenBank/DDBJ whole genome shotgun (WGS) entry which is preliminary data.</text>
</comment>
<dbReference type="EMBL" id="SPRC01000020">
    <property type="protein sequence ID" value="TIB79890.1"/>
    <property type="molecule type" value="Genomic_DNA"/>
</dbReference>
<dbReference type="Proteomes" id="UP000307169">
    <property type="component" value="Unassembled WGS sequence"/>
</dbReference>